<keyword evidence="1" id="KW-1133">Transmembrane helix</keyword>
<organism evidence="2 3">
    <name type="scientific">Culter alburnus</name>
    <name type="common">Topmouth culter</name>
    <dbReference type="NCBI Taxonomy" id="194366"/>
    <lineage>
        <taxon>Eukaryota</taxon>
        <taxon>Metazoa</taxon>
        <taxon>Chordata</taxon>
        <taxon>Craniata</taxon>
        <taxon>Vertebrata</taxon>
        <taxon>Euteleostomi</taxon>
        <taxon>Actinopterygii</taxon>
        <taxon>Neopterygii</taxon>
        <taxon>Teleostei</taxon>
        <taxon>Ostariophysi</taxon>
        <taxon>Cypriniformes</taxon>
        <taxon>Xenocyprididae</taxon>
        <taxon>Xenocypridinae</taxon>
        <taxon>Culter</taxon>
    </lineage>
</organism>
<feature type="transmembrane region" description="Helical" evidence="1">
    <location>
        <begin position="80"/>
        <end position="109"/>
    </location>
</feature>
<evidence type="ECO:0000313" key="3">
    <source>
        <dbReference type="Proteomes" id="UP001479290"/>
    </source>
</evidence>
<keyword evidence="3" id="KW-1185">Reference proteome</keyword>
<reference evidence="2 3" key="1">
    <citation type="submission" date="2024-05" db="EMBL/GenBank/DDBJ databases">
        <title>A high-quality chromosomal-level genome assembly of Topmouth culter (Culter alburnus).</title>
        <authorList>
            <person name="Zhao H."/>
        </authorList>
    </citation>
    <scope>NUCLEOTIDE SEQUENCE [LARGE SCALE GENOMIC DNA]</scope>
    <source>
        <strain evidence="2">CATC2023</strain>
        <tissue evidence="2">Muscle</tissue>
    </source>
</reference>
<feature type="transmembrane region" description="Helical" evidence="1">
    <location>
        <begin position="47"/>
        <end position="68"/>
    </location>
</feature>
<evidence type="ECO:0000313" key="2">
    <source>
        <dbReference type="EMBL" id="KAK9972166.1"/>
    </source>
</evidence>
<gene>
    <name evidence="2" type="ORF">ABG768_025492</name>
</gene>
<keyword evidence="1" id="KW-0812">Transmembrane</keyword>
<dbReference type="AlphaFoldDB" id="A0AAW2AER5"/>
<protein>
    <submittedName>
        <fullName evidence="2">Uncharacterized protein</fullName>
    </submittedName>
</protein>
<dbReference type="PANTHER" id="PTHR33444:SF2">
    <property type="entry name" value="MARVEL DOMAIN-CONTAINING PROTEIN"/>
    <property type="match status" value="1"/>
</dbReference>
<feature type="transmembrane region" description="Helical" evidence="1">
    <location>
        <begin position="129"/>
        <end position="160"/>
    </location>
</feature>
<proteinExistence type="predicted"/>
<feature type="transmembrane region" description="Helical" evidence="1">
    <location>
        <begin position="12"/>
        <end position="35"/>
    </location>
</feature>
<comment type="caution">
    <text evidence="2">The sequence shown here is derived from an EMBL/GenBank/DDBJ whole genome shotgun (WGS) entry which is preliminary data.</text>
</comment>
<name>A0AAW2AER5_CULAL</name>
<keyword evidence="1" id="KW-0472">Membrane</keyword>
<accession>A0AAW2AER5</accession>
<dbReference type="PANTHER" id="PTHR33444">
    <property type="entry name" value="SI:DKEY-19B23.12-RELATED"/>
    <property type="match status" value="1"/>
</dbReference>
<evidence type="ECO:0000256" key="1">
    <source>
        <dbReference type="SAM" id="Phobius"/>
    </source>
</evidence>
<dbReference type="Proteomes" id="UP001479290">
    <property type="component" value="Unassembled WGS sequence"/>
</dbReference>
<sequence>MDNSKPSPFLTSLFVILPIVVLGVLVAAIGIGAYFLRECPVQPYIPVYLIVFGVFVLLVLVVSFLGLFRGSLAKDTYELLALSMLFISISIILYLFVVCWFITGSVWIYSMHPPSYDPRNQQNYCNKTLYLFAFWLNTVCYGCLAVLLLCSGCLVLYICVQNTCQRPQSSASNSQQQA</sequence>
<dbReference type="InterPro" id="IPR040350">
    <property type="entry name" value="TMEM272"/>
</dbReference>
<dbReference type="EMBL" id="JAWDJR010000007">
    <property type="protein sequence ID" value="KAK9972166.1"/>
    <property type="molecule type" value="Genomic_DNA"/>
</dbReference>